<organism evidence="2">
    <name type="scientific">marine sediment metagenome</name>
    <dbReference type="NCBI Taxonomy" id="412755"/>
    <lineage>
        <taxon>unclassified sequences</taxon>
        <taxon>metagenomes</taxon>
        <taxon>ecological metagenomes</taxon>
    </lineage>
</organism>
<sequence length="551" mass="61043">MATDYLQKVKDKEEEFSALYTRHDSDRDLLYLTPYVMMDASGNNKVPDIVNVTLNIPGRFAHDVVAILGTAKEQIVVESEDKNLDTAYIEDFQRAGFSAANERLRLRNKWELNPWFDFHSSNRGGCAAKCLFQMVDGVLVADITPWDRRYVTYATGVKGLDWAGNKMIKTKDSIEGQTWAQEKGFTIDAKEAEVLEVLTTEHVEIWVAGKKEFEQEHDFGFCPVVIQTVTLGSMFSDKDSLAHQGEGIFFLIREAIPELERLLSIMQTLNLKTVKGPVQWESKEGQLKDPPEYEDVQASGAITSADIGGGAKRIDFGDAQRSAQLAYSIMREAIRDATVAASDLGVIESPPASGVRAMVAGESRDQLLGPRLGTKAFMNQGLANMFTAQVKLIGGSIELGTLAQKRTFDVGKLEGAYETHYKYTIKSAAVDAGRASLAAAYGNLIPDRAKRTEILQREDPDGDEKQLRWEEIERLVPEIKMRRDIKALIDMDEDAEARLVLAKLGVTLKQMLLGEVTPPKPEPKQEPKQVLSLFGGGGGRVQQPVVPEGEE</sequence>
<name>A0A0F9W1B0_9ZZZZ</name>
<gene>
    <name evidence="2" type="ORF">LCGC14_0416820</name>
</gene>
<dbReference type="EMBL" id="LAZR01000375">
    <property type="protein sequence ID" value="KKN71828.1"/>
    <property type="molecule type" value="Genomic_DNA"/>
</dbReference>
<evidence type="ECO:0008006" key="3">
    <source>
        <dbReference type="Google" id="ProtNLM"/>
    </source>
</evidence>
<accession>A0A0F9W1B0</accession>
<evidence type="ECO:0000313" key="2">
    <source>
        <dbReference type="EMBL" id="KKN71828.1"/>
    </source>
</evidence>
<protein>
    <recommendedName>
        <fullName evidence="3">Portal protein</fullName>
    </recommendedName>
</protein>
<reference evidence="2" key="1">
    <citation type="journal article" date="2015" name="Nature">
        <title>Complex archaea that bridge the gap between prokaryotes and eukaryotes.</title>
        <authorList>
            <person name="Spang A."/>
            <person name="Saw J.H."/>
            <person name="Jorgensen S.L."/>
            <person name="Zaremba-Niedzwiedzka K."/>
            <person name="Martijn J."/>
            <person name="Lind A.E."/>
            <person name="van Eijk R."/>
            <person name="Schleper C."/>
            <person name="Guy L."/>
            <person name="Ettema T.J."/>
        </authorList>
    </citation>
    <scope>NUCLEOTIDE SEQUENCE</scope>
</reference>
<proteinExistence type="predicted"/>
<dbReference type="AlphaFoldDB" id="A0A0F9W1B0"/>
<comment type="caution">
    <text evidence="2">The sequence shown here is derived from an EMBL/GenBank/DDBJ whole genome shotgun (WGS) entry which is preliminary data.</text>
</comment>
<feature type="region of interest" description="Disordered" evidence="1">
    <location>
        <begin position="515"/>
        <end position="551"/>
    </location>
</feature>
<evidence type="ECO:0000256" key="1">
    <source>
        <dbReference type="SAM" id="MobiDB-lite"/>
    </source>
</evidence>